<dbReference type="InterPro" id="IPR016095">
    <property type="entry name" value="Ribosomal_uL1_3-a/b-sand"/>
</dbReference>
<dbReference type="PANTHER" id="PTHR23105">
    <property type="entry name" value="RIBOSOMAL PROTEIN L7AE FAMILY MEMBER"/>
    <property type="match status" value="1"/>
</dbReference>
<reference evidence="2" key="1">
    <citation type="submission" date="2013-04" db="EMBL/GenBank/DDBJ databases">
        <title>The Genome Sequence of Fonticula alba ATCC 38817.</title>
        <authorList>
            <consortium name="The Broad Institute Genomics Platform"/>
            <person name="Russ C."/>
            <person name="Cuomo C."/>
            <person name="Burger G."/>
            <person name="Gray M.W."/>
            <person name="Holland P.W.H."/>
            <person name="King N."/>
            <person name="Lang F.B.F."/>
            <person name="Roger A.J."/>
            <person name="Ruiz-Trillo I."/>
            <person name="Brown M."/>
            <person name="Walker B."/>
            <person name="Young S."/>
            <person name="Zeng Q."/>
            <person name="Gargeya S."/>
            <person name="Fitzgerald M."/>
            <person name="Haas B."/>
            <person name="Abouelleil A."/>
            <person name="Allen A.W."/>
            <person name="Alvarado L."/>
            <person name="Arachchi H.M."/>
            <person name="Berlin A.M."/>
            <person name="Chapman S.B."/>
            <person name="Gainer-Dewar J."/>
            <person name="Goldberg J."/>
            <person name="Griggs A."/>
            <person name="Gujja S."/>
            <person name="Hansen M."/>
            <person name="Howarth C."/>
            <person name="Imamovic A."/>
            <person name="Ireland A."/>
            <person name="Larimer J."/>
            <person name="McCowan C."/>
            <person name="Murphy C."/>
            <person name="Pearson M."/>
            <person name="Poon T.W."/>
            <person name="Priest M."/>
            <person name="Roberts A."/>
            <person name="Saif S."/>
            <person name="Shea T."/>
            <person name="Sisk P."/>
            <person name="Sykes S."/>
            <person name="Wortman J."/>
            <person name="Nusbaum C."/>
            <person name="Birren B."/>
        </authorList>
    </citation>
    <scope>NUCLEOTIDE SEQUENCE [LARGE SCALE GENOMIC DNA]</scope>
    <source>
        <strain evidence="2">ATCC 38817</strain>
    </source>
</reference>
<evidence type="ECO:0000313" key="2">
    <source>
        <dbReference type="EMBL" id="KCV69197.1"/>
    </source>
</evidence>
<dbReference type="OrthoDB" id="10251727at2759"/>
<keyword evidence="3" id="KW-1185">Reference proteome</keyword>
<organism evidence="2">
    <name type="scientific">Fonticula alba</name>
    <name type="common">Slime mold</name>
    <dbReference type="NCBI Taxonomy" id="691883"/>
    <lineage>
        <taxon>Eukaryota</taxon>
        <taxon>Rotosphaerida</taxon>
        <taxon>Fonticulaceae</taxon>
        <taxon>Fonticula</taxon>
    </lineage>
</organism>
<dbReference type="CDD" id="cd00403">
    <property type="entry name" value="Ribosomal_L1"/>
    <property type="match status" value="1"/>
</dbReference>
<dbReference type="EMBL" id="KB932207">
    <property type="protein sequence ID" value="KCV69197.1"/>
    <property type="molecule type" value="Genomic_DNA"/>
</dbReference>
<feature type="region of interest" description="Disordered" evidence="1">
    <location>
        <begin position="23"/>
        <end position="43"/>
    </location>
</feature>
<accession>A0A058Z6N8</accession>
<dbReference type="GeneID" id="20529332"/>
<keyword evidence="2" id="KW-0687">Ribonucleoprotein</keyword>
<dbReference type="GO" id="GO:0005840">
    <property type="term" value="C:ribosome"/>
    <property type="evidence" value="ECO:0007669"/>
    <property type="project" value="UniProtKB-KW"/>
</dbReference>
<proteinExistence type="predicted"/>
<dbReference type="RefSeq" id="XP_009496768.1">
    <property type="nucleotide sequence ID" value="XM_009498493.1"/>
</dbReference>
<dbReference type="InterPro" id="IPR050257">
    <property type="entry name" value="eL8/uL1-like"/>
</dbReference>
<dbReference type="Gene3D" id="3.40.50.790">
    <property type="match status" value="1"/>
</dbReference>
<gene>
    <name evidence="2" type="ORF">H696_04607</name>
</gene>
<name>A0A058Z6N8_FONAL</name>
<dbReference type="OMA" id="KKDTIRH"/>
<dbReference type="InterPro" id="IPR023674">
    <property type="entry name" value="Ribosomal_uL1-like"/>
</dbReference>
<sequence length="270" mass="30030">MEHFDREQARKSVRALIAYTEKQAEASSAVPVETDKKGKKGKATAEAVPAIKPLPTNNLIDDSLPIQLIVSVKNIPARADNRPMTIPLKHSIYKKAEVCLITKDPRQEYKDLLVTEKVKGITRVMDVSQINKEFRPYEAKRNLAAAYDLFLVDLRVIRMMPKALGSPFYSKKKQPIPISLTTEDLAARVEELLSCTYMYHGQGASSSVVVASTKMSENQIYENVVHAILAVAGQIPRGWANIQSIHVKTTHSVSIPIFVAKPDLVRKIGN</sequence>
<dbReference type="InterPro" id="IPR028364">
    <property type="entry name" value="Ribosomal_uL1/biogenesis"/>
</dbReference>
<dbReference type="Pfam" id="PF00687">
    <property type="entry name" value="Ribosomal_L1"/>
    <property type="match status" value="1"/>
</dbReference>
<keyword evidence="2" id="KW-0689">Ribosomal protein</keyword>
<evidence type="ECO:0000313" key="3">
    <source>
        <dbReference type="Proteomes" id="UP000030693"/>
    </source>
</evidence>
<protein>
    <submittedName>
        <fullName evidence="2">50S ribosomal protein L1</fullName>
    </submittedName>
</protein>
<dbReference type="STRING" id="691883.A0A058Z6N8"/>
<dbReference type="SUPFAM" id="SSF56808">
    <property type="entry name" value="Ribosomal protein L1"/>
    <property type="match status" value="1"/>
</dbReference>
<evidence type="ECO:0000256" key="1">
    <source>
        <dbReference type="SAM" id="MobiDB-lite"/>
    </source>
</evidence>
<dbReference type="Proteomes" id="UP000030693">
    <property type="component" value="Unassembled WGS sequence"/>
</dbReference>
<dbReference type="eggNOG" id="KOG1685">
    <property type="taxonomic scope" value="Eukaryota"/>
</dbReference>
<dbReference type="Gene3D" id="3.30.190.20">
    <property type="match status" value="1"/>
</dbReference>
<dbReference type="GO" id="GO:0003723">
    <property type="term" value="F:RNA binding"/>
    <property type="evidence" value="ECO:0007669"/>
    <property type="project" value="InterPro"/>
</dbReference>
<dbReference type="AlphaFoldDB" id="A0A058Z6N8"/>